<dbReference type="InterPro" id="IPR001789">
    <property type="entry name" value="Sig_transdc_resp-reg_receiver"/>
</dbReference>
<dbReference type="InterPro" id="IPR036388">
    <property type="entry name" value="WH-like_DNA-bd_sf"/>
</dbReference>
<evidence type="ECO:0000259" key="8">
    <source>
        <dbReference type="PROSITE" id="PS50110"/>
    </source>
</evidence>
<dbReference type="CDD" id="cd00383">
    <property type="entry name" value="trans_reg_C"/>
    <property type="match status" value="1"/>
</dbReference>
<keyword evidence="11" id="KW-1185">Reference proteome</keyword>
<evidence type="ECO:0000256" key="5">
    <source>
        <dbReference type="ARBA" id="ARBA00023163"/>
    </source>
</evidence>
<keyword evidence="4 7" id="KW-0238">DNA-binding</keyword>
<feature type="domain" description="OmpR/PhoB-type" evidence="9">
    <location>
        <begin position="137"/>
        <end position="235"/>
    </location>
</feature>
<dbReference type="GO" id="GO:0000976">
    <property type="term" value="F:transcription cis-regulatory region binding"/>
    <property type="evidence" value="ECO:0007669"/>
    <property type="project" value="TreeGrafter"/>
</dbReference>
<feature type="DNA-binding region" description="OmpR/PhoB-type" evidence="7">
    <location>
        <begin position="137"/>
        <end position="235"/>
    </location>
</feature>
<dbReference type="GO" id="GO:0005829">
    <property type="term" value="C:cytosol"/>
    <property type="evidence" value="ECO:0007669"/>
    <property type="project" value="TreeGrafter"/>
</dbReference>
<dbReference type="SUPFAM" id="SSF52172">
    <property type="entry name" value="CheY-like"/>
    <property type="match status" value="1"/>
</dbReference>
<protein>
    <submittedName>
        <fullName evidence="10">Two-component system OmpR family response regulator</fullName>
    </submittedName>
</protein>
<keyword evidence="3" id="KW-0805">Transcription regulation</keyword>
<dbReference type="PANTHER" id="PTHR48111">
    <property type="entry name" value="REGULATOR OF RPOS"/>
    <property type="match status" value="1"/>
</dbReference>
<dbReference type="PROSITE" id="PS50110">
    <property type="entry name" value="RESPONSE_REGULATORY"/>
    <property type="match status" value="1"/>
</dbReference>
<dbReference type="InterPro" id="IPR011006">
    <property type="entry name" value="CheY-like_superfamily"/>
</dbReference>
<feature type="modified residue" description="4-aspartylphosphate" evidence="6">
    <location>
        <position position="61"/>
    </location>
</feature>
<dbReference type="CDD" id="cd17574">
    <property type="entry name" value="REC_OmpR"/>
    <property type="match status" value="1"/>
</dbReference>
<sequence>MASYPERTVTNRILVVDDDLHIREVTRVALKKAGMNVIEARDGKEALTRFSAEQPDLIVLDIGMPEFDGLDVCREVRKSSDVPILFLSARDDEIDRVLGLEIGGDDYVTKPFSPRELVARVNVILRRLAPRPGLAESGALSKGQLSVDPEQHVATYASMPLHLTAIEFGILRAFLTRPTAVFNREQIMSAAYQLNIQVSDRTIDSHIRNIRAKLAAVKCDNVIETVHGVGFKLGRCEPPA</sequence>
<evidence type="ECO:0000256" key="6">
    <source>
        <dbReference type="PROSITE-ProRule" id="PRU00169"/>
    </source>
</evidence>
<evidence type="ECO:0000256" key="2">
    <source>
        <dbReference type="ARBA" id="ARBA00023012"/>
    </source>
</evidence>
<proteinExistence type="predicted"/>
<dbReference type="PANTHER" id="PTHR48111:SF59">
    <property type="entry name" value="TRANSCRIPTIONAL REGULATORY PROTEIN BAER"/>
    <property type="match status" value="1"/>
</dbReference>
<dbReference type="EMBL" id="VITY01000007">
    <property type="protein sequence ID" value="TWB96846.1"/>
    <property type="molecule type" value="Genomic_DNA"/>
</dbReference>
<keyword evidence="5" id="KW-0804">Transcription</keyword>
<reference evidence="10 11" key="1">
    <citation type="submission" date="2019-06" db="EMBL/GenBank/DDBJ databases">
        <title>Genomic Encyclopedia of Type Strains, Phase IV (KMG-V): Genome sequencing to study the core and pangenomes of soil and plant-associated prokaryotes.</title>
        <authorList>
            <person name="Whitman W."/>
        </authorList>
    </citation>
    <scope>NUCLEOTIDE SEQUENCE [LARGE SCALE GENOMIC DNA]</scope>
    <source>
        <strain evidence="10 11">BR 10355</strain>
    </source>
</reference>
<feature type="domain" description="Response regulatory" evidence="8">
    <location>
        <begin position="12"/>
        <end position="125"/>
    </location>
</feature>
<dbReference type="InterPro" id="IPR001867">
    <property type="entry name" value="OmpR/PhoB-type_DNA-bd"/>
</dbReference>
<dbReference type="PROSITE" id="PS51755">
    <property type="entry name" value="OMPR_PHOB"/>
    <property type="match status" value="1"/>
</dbReference>
<evidence type="ECO:0000313" key="10">
    <source>
        <dbReference type="EMBL" id="TWB96846.1"/>
    </source>
</evidence>
<dbReference type="Gene3D" id="3.40.50.2300">
    <property type="match status" value="1"/>
</dbReference>
<dbReference type="AlphaFoldDB" id="A0A560LMU9"/>
<dbReference type="SMART" id="SM00862">
    <property type="entry name" value="Trans_reg_C"/>
    <property type="match status" value="1"/>
</dbReference>
<organism evidence="10 11">
    <name type="scientific">Bradyrhizobium macuxiense</name>
    <dbReference type="NCBI Taxonomy" id="1755647"/>
    <lineage>
        <taxon>Bacteria</taxon>
        <taxon>Pseudomonadati</taxon>
        <taxon>Pseudomonadota</taxon>
        <taxon>Alphaproteobacteria</taxon>
        <taxon>Hyphomicrobiales</taxon>
        <taxon>Nitrobacteraceae</taxon>
        <taxon>Bradyrhizobium</taxon>
    </lineage>
</organism>
<dbReference type="Gene3D" id="6.10.250.690">
    <property type="match status" value="1"/>
</dbReference>
<dbReference type="Pfam" id="PF00486">
    <property type="entry name" value="Trans_reg_C"/>
    <property type="match status" value="1"/>
</dbReference>
<dbReference type="SMART" id="SM00448">
    <property type="entry name" value="REC"/>
    <property type="match status" value="1"/>
</dbReference>
<accession>A0A560LMU9</accession>
<dbReference type="InterPro" id="IPR039420">
    <property type="entry name" value="WalR-like"/>
</dbReference>
<evidence type="ECO:0000256" key="3">
    <source>
        <dbReference type="ARBA" id="ARBA00023015"/>
    </source>
</evidence>
<dbReference type="Gene3D" id="1.10.10.10">
    <property type="entry name" value="Winged helix-like DNA-binding domain superfamily/Winged helix DNA-binding domain"/>
    <property type="match status" value="1"/>
</dbReference>
<evidence type="ECO:0000313" key="11">
    <source>
        <dbReference type="Proteomes" id="UP000321304"/>
    </source>
</evidence>
<comment type="caution">
    <text evidence="10">The sequence shown here is derived from an EMBL/GenBank/DDBJ whole genome shotgun (WGS) entry which is preliminary data.</text>
</comment>
<keyword evidence="1 6" id="KW-0597">Phosphoprotein</keyword>
<evidence type="ECO:0000256" key="1">
    <source>
        <dbReference type="ARBA" id="ARBA00022553"/>
    </source>
</evidence>
<dbReference type="InterPro" id="IPR016032">
    <property type="entry name" value="Sig_transdc_resp-reg_C-effctor"/>
</dbReference>
<evidence type="ECO:0000256" key="7">
    <source>
        <dbReference type="PROSITE-ProRule" id="PRU01091"/>
    </source>
</evidence>
<name>A0A560LMU9_9BRAD</name>
<dbReference type="GO" id="GO:0032993">
    <property type="term" value="C:protein-DNA complex"/>
    <property type="evidence" value="ECO:0007669"/>
    <property type="project" value="TreeGrafter"/>
</dbReference>
<evidence type="ECO:0000259" key="9">
    <source>
        <dbReference type="PROSITE" id="PS51755"/>
    </source>
</evidence>
<evidence type="ECO:0000256" key="4">
    <source>
        <dbReference type="ARBA" id="ARBA00023125"/>
    </source>
</evidence>
<dbReference type="Proteomes" id="UP000321304">
    <property type="component" value="Unassembled WGS sequence"/>
</dbReference>
<dbReference type="GO" id="GO:0006355">
    <property type="term" value="P:regulation of DNA-templated transcription"/>
    <property type="evidence" value="ECO:0007669"/>
    <property type="project" value="InterPro"/>
</dbReference>
<gene>
    <name evidence="10" type="ORF">FBZ93_10792</name>
</gene>
<dbReference type="Pfam" id="PF00072">
    <property type="entry name" value="Response_reg"/>
    <property type="match status" value="1"/>
</dbReference>
<dbReference type="GO" id="GO:0000156">
    <property type="term" value="F:phosphorelay response regulator activity"/>
    <property type="evidence" value="ECO:0007669"/>
    <property type="project" value="TreeGrafter"/>
</dbReference>
<keyword evidence="2" id="KW-0902">Two-component regulatory system</keyword>
<dbReference type="SUPFAM" id="SSF46894">
    <property type="entry name" value="C-terminal effector domain of the bipartite response regulators"/>
    <property type="match status" value="1"/>
</dbReference>
<dbReference type="FunFam" id="3.40.50.2300:FF:000001">
    <property type="entry name" value="DNA-binding response regulator PhoB"/>
    <property type="match status" value="1"/>
</dbReference>